<comment type="caution">
    <text evidence="1">The sequence shown here is derived from an EMBL/GenBank/DDBJ whole genome shotgun (WGS) entry which is preliminary data.</text>
</comment>
<keyword evidence="2" id="KW-1185">Reference proteome</keyword>
<protein>
    <recommendedName>
        <fullName evidence="3">DUF1150 family protein</fullName>
    </recommendedName>
</protein>
<dbReference type="InterPro" id="IPR009531">
    <property type="entry name" value="DUF1150"/>
</dbReference>
<gene>
    <name evidence="1" type="ORF">BCF46_1544</name>
</gene>
<dbReference type="EMBL" id="RCCE01000002">
    <property type="protein sequence ID" value="RLJ59395.1"/>
    <property type="molecule type" value="Genomic_DNA"/>
</dbReference>
<evidence type="ECO:0000313" key="2">
    <source>
        <dbReference type="Proteomes" id="UP000269157"/>
    </source>
</evidence>
<accession>A0A497X1C9</accession>
<reference evidence="1 2" key="1">
    <citation type="submission" date="2018-10" db="EMBL/GenBank/DDBJ databases">
        <title>Genomic Encyclopedia of Archaeal and Bacterial Type Strains, Phase II (KMG-II): from individual species to whole genera.</title>
        <authorList>
            <person name="Goeker M."/>
        </authorList>
    </citation>
    <scope>NUCLEOTIDE SEQUENCE [LARGE SCALE GENOMIC DNA]</scope>
    <source>
        <strain evidence="1 2">DSM 29466</strain>
    </source>
</reference>
<dbReference type="AlphaFoldDB" id="A0A497X1C9"/>
<dbReference type="OrthoDB" id="7205167at2"/>
<organism evidence="1 2">
    <name type="scientific">Litoreibacter meonggei</name>
    <dbReference type="NCBI Taxonomy" id="1049199"/>
    <lineage>
        <taxon>Bacteria</taxon>
        <taxon>Pseudomonadati</taxon>
        <taxon>Pseudomonadota</taxon>
        <taxon>Alphaproteobacteria</taxon>
        <taxon>Rhodobacterales</taxon>
        <taxon>Roseobacteraceae</taxon>
        <taxon>Litoreibacter</taxon>
    </lineage>
</organism>
<evidence type="ECO:0000313" key="1">
    <source>
        <dbReference type="EMBL" id="RLJ59395.1"/>
    </source>
</evidence>
<proteinExistence type="predicted"/>
<dbReference type="Proteomes" id="UP000269157">
    <property type="component" value="Unassembled WGS sequence"/>
</dbReference>
<dbReference type="Pfam" id="PF06620">
    <property type="entry name" value="DUF1150"/>
    <property type="match status" value="1"/>
</dbReference>
<sequence>MDTQVDLKTLGGTDRIVYVRPVDFADLPEEVQSEMSGVDQLYAVHAPDGERLALVKDREMAFMLARQNDFSPVTVH</sequence>
<dbReference type="RefSeq" id="WP_121023106.1">
    <property type="nucleotide sequence ID" value="NZ_RCCE01000002.1"/>
</dbReference>
<evidence type="ECO:0008006" key="3">
    <source>
        <dbReference type="Google" id="ProtNLM"/>
    </source>
</evidence>
<name>A0A497X1C9_9RHOB</name>